<dbReference type="AlphaFoldDB" id="A0A212ERH8"/>
<feature type="region of interest" description="Disordered" evidence="1">
    <location>
        <begin position="198"/>
        <end position="241"/>
    </location>
</feature>
<evidence type="ECO:0000256" key="1">
    <source>
        <dbReference type="SAM" id="MobiDB-lite"/>
    </source>
</evidence>
<dbReference type="eggNOG" id="ENOG502TBP6">
    <property type="taxonomic scope" value="Eukaryota"/>
</dbReference>
<organism evidence="2 3">
    <name type="scientific">Danaus plexippus plexippus</name>
    <dbReference type="NCBI Taxonomy" id="278856"/>
    <lineage>
        <taxon>Eukaryota</taxon>
        <taxon>Metazoa</taxon>
        <taxon>Ecdysozoa</taxon>
        <taxon>Arthropoda</taxon>
        <taxon>Hexapoda</taxon>
        <taxon>Insecta</taxon>
        <taxon>Pterygota</taxon>
        <taxon>Neoptera</taxon>
        <taxon>Endopterygota</taxon>
        <taxon>Lepidoptera</taxon>
        <taxon>Glossata</taxon>
        <taxon>Ditrysia</taxon>
        <taxon>Papilionoidea</taxon>
        <taxon>Nymphalidae</taxon>
        <taxon>Danainae</taxon>
        <taxon>Danaini</taxon>
        <taxon>Danaina</taxon>
        <taxon>Danaus</taxon>
        <taxon>Danaus</taxon>
    </lineage>
</organism>
<gene>
    <name evidence="2" type="ORF">KGM_215027A</name>
</gene>
<accession>A0A212ERH8</accession>
<protein>
    <submittedName>
        <fullName evidence="2">Uncharacterized protein</fullName>
    </submittedName>
</protein>
<keyword evidence="3" id="KW-1185">Reference proteome</keyword>
<feature type="compositionally biased region" description="Basic and acidic residues" evidence="1">
    <location>
        <begin position="198"/>
        <end position="229"/>
    </location>
</feature>
<dbReference type="Proteomes" id="UP000007151">
    <property type="component" value="Unassembled WGS sequence"/>
</dbReference>
<evidence type="ECO:0000313" key="2">
    <source>
        <dbReference type="EMBL" id="OWR44051.1"/>
    </source>
</evidence>
<comment type="caution">
    <text evidence="2">The sequence shown here is derived from an EMBL/GenBank/DDBJ whole genome shotgun (WGS) entry which is preliminary data.</text>
</comment>
<name>A0A212ERH8_DANPL</name>
<dbReference type="InParanoid" id="A0A212ERH8"/>
<evidence type="ECO:0000313" key="3">
    <source>
        <dbReference type="Proteomes" id="UP000007151"/>
    </source>
</evidence>
<proteinExistence type="predicted"/>
<sequence>MPDYISVVSVSCAGTWREVTVECRTDLVPFTMSFLVHTADETSDRFAPTIFTNLQAVAVKPSHDKELAKSVLTSATTPSDAVQVFCSYSRARRSRRLTLSRLAERYSHRLHMEPRVEGGYVLKCGGVLELVWELQNKWSILADFQHKMKFDLEYMGESYIKIISSAHRQLSEPAVDTDERTSLLAKILDTCLQAEAERAKDQGSVSEQEHRERQKKDTGNEKIKKDNGKENNNTQKNIDVKKAETKIHVTKTEHLSERFNKNRRINRSKEMRKELTKKKDIKSKIPQKSIQKTQKKNTLTVNARALRTPLAVPRSSPNTLRTHIPRSGTLNELQIYVNEEDRNA</sequence>
<reference evidence="2 3" key="1">
    <citation type="journal article" date="2011" name="Cell">
        <title>The monarch butterfly genome yields insights into long-distance migration.</title>
        <authorList>
            <person name="Zhan S."/>
            <person name="Merlin C."/>
            <person name="Boore J.L."/>
            <person name="Reppert S.M."/>
        </authorList>
    </citation>
    <scope>NUCLEOTIDE SEQUENCE [LARGE SCALE GENOMIC DNA]</scope>
    <source>
        <strain evidence="2">F-2</strain>
    </source>
</reference>
<dbReference type="KEGG" id="dpl:KGM_215027A"/>
<feature type="non-terminal residue" evidence="2">
    <location>
        <position position="344"/>
    </location>
</feature>
<dbReference type="EMBL" id="AGBW02013045">
    <property type="protein sequence ID" value="OWR44051.1"/>
    <property type="molecule type" value="Genomic_DNA"/>
</dbReference>